<evidence type="ECO:0000256" key="2">
    <source>
        <dbReference type="ARBA" id="ARBA00022741"/>
    </source>
</evidence>
<feature type="domain" description="GS beta-grasp" evidence="6">
    <location>
        <begin position="26"/>
        <end position="127"/>
    </location>
</feature>
<dbReference type="InterPro" id="IPR008147">
    <property type="entry name" value="Gln_synt_N"/>
</dbReference>
<evidence type="ECO:0000313" key="8">
    <source>
        <dbReference type="EMBL" id="ALL53625.1"/>
    </source>
</evidence>
<dbReference type="PROSITE" id="PS51987">
    <property type="entry name" value="GS_CATALYTIC"/>
    <property type="match status" value="1"/>
</dbReference>
<keyword evidence="3" id="KW-0067">ATP-binding</keyword>
<accession>A0A1B0THB7</accession>
<reference evidence="8" key="1">
    <citation type="submission" date="2015-01" db="EMBL/GenBank/DDBJ databases">
        <title>Ommochrome synthesis by a marine sediment metagenomic clone in Escherichia coli is catalyzed by a bacterial hemerythrin.</title>
        <authorList>
            <person name="Strand T.A."/>
            <person name="Panzella L."/>
            <person name="Ertesvaag H."/>
            <person name="D'Errico G."/>
            <person name="D'Ischia M."/>
            <person name="Drabloes F."/>
            <person name="Valla S."/>
        </authorList>
    </citation>
    <scope>NUCLEOTIDE SEQUENCE</scope>
</reference>
<evidence type="ECO:0000256" key="5">
    <source>
        <dbReference type="RuleBase" id="RU000384"/>
    </source>
</evidence>
<keyword evidence="1" id="KW-0436">Ligase</keyword>
<dbReference type="Pfam" id="PF00120">
    <property type="entry name" value="Gln-synt_C"/>
    <property type="match status" value="1"/>
</dbReference>
<protein>
    <submittedName>
        <fullName evidence="8">Glutamine synthase like protein</fullName>
    </submittedName>
</protein>
<dbReference type="InterPro" id="IPR008146">
    <property type="entry name" value="Gln_synth_cat_dom"/>
</dbReference>
<dbReference type="GO" id="GO:0004356">
    <property type="term" value="F:glutamine synthetase activity"/>
    <property type="evidence" value="ECO:0007669"/>
    <property type="project" value="InterPro"/>
</dbReference>
<dbReference type="Gene3D" id="3.10.20.70">
    <property type="entry name" value="Glutamine synthetase, N-terminal domain"/>
    <property type="match status" value="1"/>
</dbReference>
<dbReference type="PANTHER" id="PTHR43785">
    <property type="entry name" value="GAMMA-GLUTAMYLPUTRESCINE SYNTHETASE"/>
    <property type="match status" value="1"/>
</dbReference>
<sequence>MAAVAGMDSAERRKGCADVLEQIENHGLDTVRLAFVDQHGVLRGKTLMAAQASSLLANGCAMTSTLLAKDTSHRTVFPVWEAGAGLDMADMQGAGDMIMLPDPVTFRVLPWVEGCGWLLCDLYFTDGQPVPFCVRRKLRDAEAELASRDMDIRFGLEAEFHILKVDDWNKRPEDAGQPGAVPDVSLMTHGFQYLTEARADELEPVTEVLRKACVALHLPVRSIECEFGPSQVEFTFAPMRAVQAADAMSLFRSMVKQVCRRQGLHATFMCRPQVAGLFASGWHVHQSLAAATSGDNLFMPETVGELLSPLGLHYTAGLLAHAVEASVFASPTINGYKRYRSFQLAPDRAIWGRDNKGVMVRAIGGADDPATRVENRAAEAAANPYLHLAAQVWAGLDGVDHNRDPGPAADTPYKTDAVMLPTNLMDAVDALEHSQLFRQRFGERFVDYLVHIKRAEIARFLSDVTDWEHREYFDVF</sequence>
<dbReference type="AlphaFoldDB" id="A0A1B0THB7"/>
<feature type="domain" description="GS catalytic" evidence="7">
    <location>
        <begin position="134"/>
        <end position="476"/>
    </location>
</feature>
<dbReference type="GO" id="GO:0006542">
    <property type="term" value="P:glutamine biosynthetic process"/>
    <property type="evidence" value="ECO:0007669"/>
    <property type="project" value="InterPro"/>
</dbReference>
<evidence type="ECO:0000256" key="3">
    <source>
        <dbReference type="ARBA" id="ARBA00022840"/>
    </source>
</evidence>
<dbReference type="InterPro" id="IPR014746">
    <property type="entry name" value="Gln_synth/guanido_kin_cat_dom"/>
</dbReference>
<dbReference type="Gene3D" id="3.30.590.10">
    <property type="entry name" value="Glutamine synthetase/guanido kinase, catalytic domain"/>
    <property type="match status" value="1"/>
</dbReference>
<dbReference type="SMART" id="SM01230">
    <property type="entry name" value="Gln-synt_C"/>
    <property type="match status" value="1"/>
</dbReference>
<dbReference type="SUPFAM" id="SSF54368">
    <property type="entry name" value="Glutamine synthetase, N-terminal domain"/>
    <property type="match status" value="1"/>
</dbReference>
<evidence type="ECO:0000256" key="1">
    <source>
        <dbReference type="ARBA" id="ARBA00022598"/>
    </source>
</evidence>
<dbReference type="InterPro" id="IPR036651">
    <property type="entry name" value="Gln_synt_N_sf"/>
</dbReference>
<comment type="similarity">
    <text evidence="4 5">Belongs to the glutamine synthetase family.</text>
</comment>
<dbReference type="PANTHER" id="PTHR43785:SF12">
    <property type="entry name" value="TYPE-1 GLUTAMINE SYNTHETASE 2"/>
    <property type="match status" value="1"/>
</dbReference>
<organism evidence="8">
    <name type="scientific">uncultured bacterium fosmid I5J7</name>
    <dbReference type="NCBI Taxonomy" id="1701911"/>
    <lineage>
        <taxon>Bacteria</taxon>
        <taxon>environmental samples</taxon>
    </lineage>
</organism>
<name>A0A1B0THB7_9BACT</name>
<proteinExistence type="inferred from homology"/>
<dbReference type="EMBL" id="KP401859">
    <property type="protein sequence ID" value="ALL53625.1"/>
    <property type="molecule type" value="Genomic_DNA"/>
</dbReference>
<dbReference type="GO" id="GO:0005524">
    <property type="term" value="F:ATP binding"/>
    <property type="evidence" value="ECO:0007669"/>
    <property type="project" value="UniProtKB-KW"/>
</dbReference>
<evidence type="ECO:0000256" key="4">
    <source>
        <dbReference type="PROSITE-ProRule" id="PRU01330"/>
    </source>
</evidence>
<evidence type="ECO:0000259" key="7">
    <source>
        <dbReference type="PROSITE" id="PS51987"/>
    </source>
</evidence>
<dbReference type="PROSITE" id="PS51986">
    <property type="entry name" value="GS_BETA_GRASP"/>
    <property type="match status" value="1"/>
</dbReference>
<evidence type="ECO:0000259" key="6">
    <source>
        <dbReference type="PROSITE" id="PS51986"/>
    </source>
</evidence>
<keyword evidence="2" id="KW-0547">Nucleotide-binding</keyword>
<dbReference type="SUPFAM" id="SSF55931">
    <property type="entry name" value="Glutamine synthetase/guanido kinase"/>
    <property type="match status" value="1"/>
</dbReference>